<protein>
    <recommendedName>
        <fullName evidence="2">Reverse transcriptase domain-containing protein</fullName>
    </recommendedName>
</protein>
<name>A0A0K6S7W5_9ALVE</name>
<evidence type="ECO:0000313" key="1">
    <source>
        <dbReference type="EMBL" id="CUC09752.1"/>
    </source>
</evidence>
<dbReference type="InterPro" id="IPR043502">
    <property type="entry name" value="DNA/RNA_pol_sf"/>
</dbReference>
<reference evidence="1" key="1">
    <citation type="submission" date="2014-11" db="EMBL/GenBank/DDBJ databases">
        <title>Molecular phylogeny of cliff fern family Woodsiaceae with morphological implications.</title>
        <authorList>
            <person name="Shao Y.-Z."/>
            <person name="Wei R."/>
            <person name="Zhang X.-C."/>
        </authorList>
    </citation>
    <scope>NUCLEOTIDE SEQUENCE</scope>
</reference>
<dbReference type="InterPro" id="IPR043128">
    <property type="entry name" value="Rev_trsase/Diguanyl_cyclase"/>
</dbReference>
<proteinExistence type="predicted"/>
<accession>A0A0K6S7W5</accession>
<dbReference type="AlphaFoldDB" id="A0A0K6S7W5"/>
<dbReference type="PANTHER" id="PTHR24559:SF444">
    <property type="entry name" value="REVERSE TRANSCRIPTASE DOMAIN-CONTAINING PROTEIN"/>
    <property type="match status" value="1"/>
</dbReference>
<organism evidence="1">
    <name type="scientific">Chromera velia CCMP2878</name>
    <dbReference type="NCBI Taxonomy" id="1169474"/>
    <lineage>
        <taxon>Eukaryota</taxon>
        <taxon>Sar</taxon>
        <taxon>Alveolata</taxon>
        <taxon>Colpodellida</taxon>
        <taxon>Chromeraceae</taxon>
        <taxon>Chromera</taxon>
    </lineage>
</organism>
<dbReference type="PhylomeDB" id="A0A0K6S7W5"/>
<sequence>MCIDFTGLNKITVRDKFPIPHPEELLSHLHGTKFFSSLDLRQYFHQTRIREGDEEKTAFVISCTPEEHIEHINQVLSFLREYQLYVKVSKCAWLRTEAKFLGLVVDEKGVRPSHEKMQGLTEFAQPTDHTSLR</sequence>
<dbReference type="InterPro" id="IPR053134">
    <property type="entry name" value="RNA-dir_DNA_polymerase"/>
</dbReference>
<evidence type="ECO:0008006" key="2">
    <source>
        <dbReference type="Google" id="ProtNLM"/>
    </source>
</evidence>
<gene>
    <name evidence="1" type="ORF">Cvel_5228.t1.CR1</name>
</gene>
<dbReference type="EMBL" id="CDMZ01001569">
    <property type="protein sequence ID" value="CUC09752.1"/>
    <property type="molecule type" value="Genomic_DNA"/>
</dbReference>
<dbReference type="Gene3D" id="3.30.70.270">
    <property type="match status" value="1"/>
</dbReference>
<dbReference type="SUPFAM" id="SSF56672">
    <property type="entry name" value="DNA/RNA polymerases"/>
    <property type="match status" value="1"/>
</dbReference>
<dbReference type="CDD" id="cd01647">
    <property type="entry name" value="RT_LTR"/>
    <property type="match status" value="1"/>
</dbReference>
<dbReference type="PANTHER" id="PTHR24559">
    <property type="entry name" value="TRANSPOSON TY3-I GAG-POL POLYPROTEIN"/>
    <property type="match status" value="1"/>
</dbReference>
<dbReference type="VEuPathDB" id="CryptoDB:Cvel_5228"/>